<proteinExistence type="predicted"/>
<feature type="compositionally biased region" description="Acidic residues" evidence="1">
    <location>
        <begin position="286"/>
        <end position="302"/>
    </location>
</feature>
<feature type="region of interest" description="Disordered" evidence="1">
    <location>
        <begin position="243"/>
        <end position="349"/>
    </location>
</feature>
<reference evidence="2" key="2">
    <citation type="submission" date="2016-05" db="EMBL/GenBank/DDBJ databases">
        <title>Comparative analysis highlights variable genome content of wheat rusts and divergence of the mating loci.</title>
        <authorList>
            <person name="Cuomo C.A."/>
            <person name="Bakkeren G."/>
            <person name="Szabo L."/>
            <person name="Khalil H."/>
            <person name="Joly D."/>
            <person name="Goldberg J."/>
            <person name="Young S."/>
            <person name="Zeng Q."/>
            <person name="Fellers J."/>
        </authorList>
    </citation>
    <scope>NUCLEOTIDE SEQUENCE [LARGE SCALE GENOMIC DNA]</scope>
    <source>
        <strain evidence="2">1-1 BBBD Race 1</strain>
    </source>
</reference>
<feature type="compositionally biased region" description="Polar residues" evidence="1">
    <location>
        <begin position="326"/>
        <end position="336"/>
    </location>
</feature>
<accession>A0A180G8Q6</accession>
<reference evidence="3 4" key="3">
    <citation type="journal article" date="2017" name="G3 (Bethesda)">
        <title>Comparative analysis highlights variable genome content of wheat rusts and divergence of the mating loci.</title>
        <authorList>
            <person name="Cuomo C.A."/>
            <person name="Bakkeren G."/>
            <person name="Khalil H.B."/>
            <person name="Panwar V."/>
            <person name="Joly D."/>
            <person name="Linning R."/>
            <person name="Sakthikumar S."/>
            <person name="Song X."/>
            <person name="Adiconis X."/>
            <person name="Fan L."/>
            <person name="Goldberg J.M."/>
            <person name="Levin J.Z."/>
            <person name="Young S."/>
            <person name="Zeng Q."/>
            <person name="Anikster Y."/>
            <person name="Bruce M."/>
            <person name="Wang M."/>
            <person name="Yin C."/>
            <person name="McCallum B."/>
            <person name="Szabo L.J."/>
            <person name="Hulbert S."/>
            <person name="Chen X."/>
            <person name="Fellers J.P."/>
        </authorList>
    </citation>
    <scope>NUCLEOTIDE SEQUENCE</scope>
    <source>
        <strain evidence="3">isolate 1-1 / race 1 (BBBD)</strain>
        <strain evidence="4">Isolate 1-1 / race 1 (BBBD)</strain>
    </source>
</reference>
<evidence type="ECO:0000256" key="1">
    <source>
        <dbReference type="SAM" id="MobiDB-lite"/>
    </source>
</evidence>
<sequence>MSAPRRISHPMYSMGPFDIIAPKANTLNNNSNFGQFNYCSLVVVVDPDSAREVNLEIDLSGYGSKDNSLAKDNVYILAGRFVQNPVSSETDPETGEKFEVQGYTFFFEQAMTLLIGTTGQYWRRLGSSLLNKVGVFGYGIIVNREQVSVRGTKDSVQNNLHVTMKHTDYHSLSKGMMEFNTVYIIPGLKHLVSTFHLFQAGREALIVGYLNGFDEENDTWQVMALLVSMSSGGQTRTINLMSTPASAGSEEPLQPNLKRIGARKNPTKTPPQELAGVRLSPKLMEEGEEVEEGEDGELSNAEDDNHFTNTYPPSEKSNHKRPAPPTHNSTSASGSNILAEAQKKLKGRA</sequence>
<reference evidence="3" key="4">
    <citation type="submission" date="2025-05" db="UniProtKB">
        <authorList>
            <consortium name="EnsemblFungi"/>
        </authorList>
    </citation>
    <scope>IDENTIFICATION</scope>
    <source>
        <strain evidence="3">isolate 1-1 / race 1 (BBBD)</strain>
    </source>
</reference>
<evidence type="ECO:0000313" key="3">
    <source>
        <dbReference type="EnsemblFungi" id="PTTG_07169-t43_1-p1"/>
    </source>
</evidence>
<protein>
    <submittedName>
        <fullName evidence="2 3">Uncharacterized protein</fullName>
    </submittedName>
</protein>
<dbReference type="VEuPathDB" id="FungiDB:PTTG_07169"/>
<reference evidence="2" key="1">
    <citation type="submission" date="2009-11" db="EMBL/GenBank/DDBJ databases">
        <authorList>
            <consortium name="The Broad Institute Genome Sequencing Platform"/>
            <person name="Ward D."/>
            <person name="Feldgarden M."/>
            <person name="Earl A."/>
            <person name="Young S.K."/>
            <person name="Zeng Q."/>
            <person name="Koehrsen M."/>
            <person name="Alvarado L."/>
            <person name="Berlin A."/>
            <person name="Bochicchio J."/>
            <person name="Borenstein D."/>
            <person name="Chapman S.B."/>
            <person name="Chen Z."/>
            <person name="Engels R."/>
            <person name="Freedman E."/>
            <person name="Gellesch M."/>
            <person name="Goldberg J."/>
            <person name="Griggs A."/>
            <person name="Gujja S."/>
            <person name="Heilman E."/>
            <person name="Heiman D."/>
            <person name="Hepburn T."/>
            <person name="Howarth C."/>
            <person name="Jen D."/>
            <person name="Larson L."/>
            <person name="Lewis B."/>
            <person name="Mehta T."/>
            <person name="Park D."/>
            <person name="Pearson M."/>
            <person name="Roberts A."/>
            <person name="Saif S."/>
            <person name="Shea T."/>
            <person name="Shenoy N."/>
            <person name="Sisk P."/>
            <person name="Stolte C."/>
            <person name="Sykes S."/>
            <person name="Thomson T."/>
            <person name="Walk T."/>
            <person name="White J."/>
            <person name="Yandava C."/>
            <person name="Izard J."/>
            <person name="Baranova O.V."/>
            <person name="Blanton J.M."/>
            <person name="Tanner A.C."/>
            <person name="Dewhirst F.E."/>
            <person name="Haas B."/>
            <person name="Nusbaum C."/>
            <person name="Birren B."/>
        </authorList>
    </citation>
    <scope>NUCLEOTIDE SEQUENCE [LARGE SCALE GENOMIC DNA]</scope>
    <source>
        <strain evidence="2">1-1 BBBD Race 1</strain>
    </source>
</reference>
<evidence type="ECO:0000313" key="4">
    <source>
        <dbReference type="Proteomes" id="UP000005240"/>
    </source>
</evidence>
<dbReference type="Proteomes" id="UP000005240">
    <property type="component" value="Unassembled WGS sequence"/>
</dbReference>
<evidence type="ECO:0000313" key="2">
    <source>
        <dbReference type="EMBL" id="OAV89004.1"/>
    </source>
</evidence>
<dbReference type="OrthoDB" id="2506484at2759"/>
<dbReference type="AlphaFoldDB" id="A0A180G8Q6"/>
<organism evidence="2">
    <name type="scientific">Puccinia triticina (isolate 1-1 / race 1 (BBBD))</name>
    <name type="common">Brown leaf rust fungus</name>
    <dbReference type="NCBI Taxonomy" id="630390"/>
    <lineage>
        <taxon>Eukaryota</taxon>
        <taxon>Fungi</taxon>
        <taxon>Dikarya</taxon>
        <taxon>Basidiomycota</taxon>
        <taxon>Pucciniomycotina</taxon>
        <taxon>Pucciniomycetes</taxon>
        <taxon>Pucciniales</taxon>
        <taxon>Pucciniaceae</taxon>
        <taxon>Puccinia</taxon>
    </lineage>
</organism>
<keyword evidence="4" id="KW-1185">Reference proteome</keyword>
<name>A0A180G8Q6_PUCT1</name>
<dbReference type="EnsemblFungi" id="PTTG_07169-t43_1">
    <property type="protein sequence ID" value="PTTG_07169-t43_1-p1"/>
    <property type="gene ID" value="PTTG_07169"/>
</dbReference>
<gene>
    <name evidence="2" type="ORF">PTTG_07169</name>
</gene>
<dbReference type="EMBL" id="ADAS02000144">
    <property type="protein sequence ID" value="OAV89004.1"/>
    <property type="molecule type" value="Genomic_DNA"/>
</dbReference>